<protein>
    <recommendedName>
        <fullName evidence="8">Major facilitator superfamily (MFS) profile domain-containing protein</fullName>
    </recommendedName>
</protein>
<comment type="subcellular location">
    <subcellularLocation>
        <location evidence="1">Cell membrane</location>
        <topology evidence="1">Multi-pass membrane protein</topology>
    </subcellularLocation>
</comment>
<dbReference type="Proteomes" id="UP000233517">
    <property type="component" value="Unassembled WGS sequence"/>
</dbReference>
<feature type="transmembrane region" description="Helical" evidence="7">
    <location>
        <begin position="310"/>
        <end position="330"/>
    </location>
</feature>
<accession>A0A2N2E914</accession>
<dbReference type="SUPFAM" id="SSF103473">
    <property type="entry name" value="MFS general substrate transporter"/>
    <property type="match status" value="1"/>
</dbReference>
<keyword evidence="3" id="KW-1003">Cell membrane</keyword>
<feature type="transmembrane region" description="Helical" evidence="7">
    <location>
        <begin position="286"/>
        <end position="304"/>
    </location>
</feature>
<sequence>MYRFHLSGKISDIKFNKNLIVLYAAGTALAVSTAFPAYINSSFIENFVDTKYVGLFFVAANIVTFFAMLFFPALIRKLSNLMSAKLMMLVNIVSLMVLMMSPAPIWLFLFFICMWVSSNLIWINMDIFVESFTENANTGKIRAFYFTFMNLGWILTPILASKLVIGNDYYNLVYLAAAFVFLFFYFIIVFNEKRVGKLVNFDKLKIKDVIVDFWKNANLKGVYFVSFFLNLFFNSAVVFIPMYLHSSLGFEWSTLGIMFSIMLIPFVLVEIPAGIIADKYIGEKEIMFSGLGILIVSLLLFFFVKSSSPLVWGAILFFSRIGAALIEAMRESRFFKIVDAENVSHINFLRTSYPLGYLVGSGLGFLILSFYEVQYLFLFMAILFLFSFYFVYIIKDSK</sequence>
<comment type="caution">
    <text evidence="9">The sequence shown here is derived from an EMBL/GenBank/DDBJ whole genome shotgun (WGS) entry which is preliminary data.</text>
</comment>
<dbReference type="InterPro" id="IPR036259">
    <property type="entry name" value="MFS_trans_sf"/>
</dbReference>
<feature type="transmembrane region" description="Helical" evidence="7">
    <location>
        <begin position="172"/>
        <end position="190"/>
    </location>
</feature>
<evidence type="ECO:0000256" key="5">
    <source>
        <dbReference type="ARBA" id="ARBA00022989"/>
    </source>
</evidence>
<feature type="transmembrane region" description="Helical" evidence="7">
    <location>
        <begin position="52"/>
        <end position="75"/>
    </location>
</feature>
<dbReference type="PANTHER" id="PTHR23517:SF14">
    <property type="entry name" value="PUTATIVE-RELATED"/>
    <property type="match status" value="1"/>
</dbReference>
<dbReference type="InterPro" id="IPR020846">
    <property type="entry name" value="MFS_dom"/>
</dbReference>
<feature type="transmembrane region" description="Helical" evidence="7">
    <location>
        <begin position="351"/>
        <end position="370"/>
    </location>
</feature>
<feature type="domain" description="Major facilitator superfamily (MFS) profile" evidence="8">
    <location>
        <begin position="219"/>
        <end position="398"/>
    </location>
</feature>
<organism evidence="9 10">
    <name type="scientific">Candidatus Falkowbacteria bacterium HGW-Falkowbacteria-1</name>
    <dbReference type="NCBI Taxonomy" id="2013768"/>
    <lineage>
        <taxon>Bacteria</taxon>
        <taxon>Candidatus Falkowiibacteriota</taxon>
    </lineage>
</organism>
<feature type="transmembrane region" description="Helical" evidence="7">
    <location>
        <begin position="376"/>
        <end position="394"/>
    </location>
</feature>
<dbReference type="Pfam" id="PF07690">
    <property type="entry name" value="MFS_1"/>
    <property type="match status" value="1"/>
</dbReference>
<evidence type="ECO:0000256" key="1">
    <source>
        <dbReference type="ARBA" id="ARBA00004651"/>
    </source>
</evidence>
<dbReference type="PANTHER" id="PTHR23517">
    <property type="entry name" value="RESISTANCE PROTEIN MDTM, PUTATIVE-RELATED-RELATED"/>
    <property type="match status" value="1"/>
</dbReference>
<evidence type="ECO:0000256" key="4">
    <source>
        <dbReference type="ARBA" id="ARBA00022692"/>
    </source>
</evidence>
<keyword evidence="2" id="KW-0813">Transport</keyword>
<feature type="transmembrane region" description="Helical" evidence="7">
    <location>
        <begin position="105"/>
        <end position="123"/>
    </location>
</feature>
<evidence type="ECO:0000256" key="7">
    <source>
        <dbReference type="SAM" id="Phobius"/>
    </source>
</evidence>
<name>A0A2N2E914_9BACT</name>
<dbReference type="PROSITE" id="PS50850">
    <property type="entry name" value="MFS"/>
    <property type="match status" value="1"/>
</dbReference>
<evidence type="ECO:0000313" key="9">
    <source>
        <dbReference type="EMBL" id="PKM91162.1"/>
    </source>
</evidence>
<evidence type="ECO:0000256" key="3">
    <source>
        <dbReference type="ARBA" id="ARBA00022475"/>
    </source>
</evidence>
<feature type="transmembrane region" description="Helical" evidence="7">
    <location>
        <begin position="143"/>
        <end position="160"/>
    </location>
</feature>
<feature type="transmembrane region" description="Helical" evidence="7">
    <location>
        <begin position="256"/>
        <end position="277"/>
    </location>
</feature>
<keyword evidence="5 7" id="KW-1133">Transmembrane helix</keyword>
<dbReference type="GO" id="GO:0022857">
    <property type="term" value="F:transmembrane transporter activity"/>
    <property type="evidence" value="ECO:0007669"/>
    <property type="project" value="InterPro"/>
</dbReference>
<dbReference type="InterPro" id="IPR011701">
    <property type="entry name" value="MFS"/>
</dbReference>
<reference evidence="9 10" key="1">
    <citation type="journal article" date="2017" name="ISME J.">
        <title>Potential for microbial H2 and metal transformations associated with novel bacteria and archaea in deep terrestrial subsurface sediments.</title>
        <authorList>
            <person name="Hernsdorf A.W."/>
            <person name="Amano Y."/>
            <person name="Miyakawa K."/>
            <person name="Ise K."/>
            <person name="Suzuki Y."/>
            <person name="Anantharaman K."/>
            <person name="Probst A."/>
            <person name="Burstein D."/>
            <person name="Thomas B.C."/>
            <person name="Banfield J.F."/>
        </authorList>
    </citation>
    <scope>NUCLEOTIDE SEQUENCE [LARGE SCALE GENOMIC DNA]</scope>
    <source>
        <strain evidence="9">HGW-Falkowbacteria-1</strain>
    </source>
</reference>
<evidence type="ECO:0000259" key="8">
    <source>
        <dbReference type="PROSITE" id="PS50850"/>
    </source>
</evidence>
<keyword evidence="4 7" id="KW-0812">Transmembrane</keyword>
<dbReference type="AlphaFoldDB" id="A0A2N2E914"/>
<evidence type="ECO:0000313" key="10">
    <source>
        <dbReference type="Proteomes" id="UP000233517"/>
    </source>
</evidence>
<evidence type="ECO:0000256" key="6">
    <source>
        <dbReference type="ARBA" id="ARBA00023136"/>
    </source>
</evidence>
<feature type="transmembrane region" description="Helical" evidence="7">
    <location>
        <begin position="82"/>
        <end position="99"/>
    </location>
</feature>
<dbReference type="EMBL" id="PHAI01000003">
    <property type="protein sequence ID" value="PKM91162.1"/>
    <property type="molecule type" value="Genomic_DNA"/>
</dbReference>
<proteinExistence type="predicted"/>
<feature type="transmembrane region" description="Helical" evidence="7">
    <location>
        <begin position="222"/>
        <end position="244"/>
    </location>
</feature>
<evidence type="ECO:0000256" key="2">
    <source>
        <dbReference type="ARBA" id="ARBA00022448"/>
    </source>
</evidence>
<keyword evidence="6 7" id="KW-0472">Membrane</keyword>
<dbReference type="GO" id="GO:0005886">
    <property type="term" value="C:plasma membrane"/>
    <property type="evidence" value="ECO:0007669"/>
    <property type="project" value="UniProtKB-SubCell"/>
</dbReference>
<dbReference type="Gene3D" id="1.20.1250.20">
    <property type="entry name" value="MFS general substrate transporter like domains"/>
    <property type="match status" value="2"/>
</dbReference>
<feature type="transmembrane region" description="Helical" evidence="7">
    <location>
        <begin position="20"/>
        <end position="40"/>
    </location>
</feature>
<gene>
    <name evidence="9" type="ORF">CVU82_03880</name>
</gene>
<dbReference type="InterPro" id="IPR050171">
    <property type="entry name" value="MFS_Transporters"/>
</dbReference>